<dbReference type="RefSeq" id="WP_345326768.1">
    <property type="nucleotide sequence ID" value="NZ_BAABGA010000073.1"/>
</dbReference>
<proteinExistence type="predicted"/>
<dbReference type="EMBL" id="BAABGA010000073">
    <property type="protein sequence ID" value="GAA4465114.1"/>
    <property type="molecule type" value="Genomic_DNA"/>
</dbReference>
<dbReference type="Gene3D" id="3.60.21.70">
    <property type="entry name" value="PhoD-like phosphatase"/>
    <property type="match status" value="1"/>
</dbReference>
<dbReference type="InterPro" id="IPR018946">
    <property type="entry name" value="PhoD-like_MPP"/>
</dbReference>
<evidence type="ECO:0008006" key="5">
    <source>
        <dbReference type="Google" id="ProtNLM"/>
    </source>
</evidence>
<gene>
    <name evidence="3" type="ORF">GCM10023156_52420</name>
</gene>
<dbReference type="SUPFAM" id="SSF56300">
    <property type="entry name" value="Metallo-dependent phosphatases"/>
    <property type="match status" value="1"/>
</dbReference>
<evidence type="ECO:0000259" key="2">
    <source>
        <dbReference type="Pfam" id="PF25077"/>
    </source>
</evidence>
<accession>A0ABP8NGP9</accession>
<dbReference type="Pfam" id="PF25077">
    <property type="entry name" value="DUF7800"/>
    <property type="match status" value="1"/>
</dbReference>
<dbReference type="InterPro" id="IPR038607">
    <property type="entry name" value="PhoD-like_sf"/>
</dbReference>
<name>A0ABP8NGP9_9BACT</name>
<feature type="domain" description="PhoD-like phosphatase metallophosphatase" evidence="1">
    <location>
        <begin position="389"/>
        <end position="518"/>
    </location>
</feature>
<dbReference type="InterPro" id="IPR052900">
    <property type="entry name" value="Phospholipid_Metab_Enz"/>
</dbReference>
<dbReference type="Pfam" id="PF09423">
    <property type="entry name" value="PhoD"/>
    <property type="match status" value="1"/>
</dbReference>
<evidence type="ECO:0000313" key="4">
    <source>
        <dbReference type="Proteomes" id="UP001500840"/>
    </source>
</evidence>
<organism evidence="3 4">
    <name type="scientific">Novipirellula rosea</name>
    <dbReference type="NCBI Taxonomy" id="1031540"/>
    <lineage>
        <taxon>Bacteria</taxon>
        <taxon>Pseudomonadati</taxon>
        <taxon>Planctomycetota</taxon>
        <taxon>Planctomycetia</taxon>
        <taxon>Pirellulales</taxon>
        <taxon>Pirellulaceae</taxon>
        <taxon>Novipirellula</taxon>
    </lineage>
</organism>
<sequence>MVRLTILCLLIAAQPFGTSQLCGQHLSWPDPVANDVLPYATGGLSHGPLLGGITDRSVKVWVRTRVATEFTVLYGQTLPLSDESEQVIGKTSEESDLTGSVTLTGLQANTHYYYAIEINGVLPDLRPDVTEAWPSFKTLPNETSYVDAANNPNGLYNVTFAVGHCASQDPDVSGGMYTSTPAYDMIRKHHANEAMFGIVNGDVIYEELRDGTLGGVRDNYKLYFSRGRSFASLFRSMPAFFTFDDHDVGWDVHGCGEVGLGEGRHLIRDVGLHAYSEYLSWANHRGPQSGKLRFGNANVTAGSDVLFDPAADFTTLDPATVSTIHLGNYTRAEKLVPKRKDAPKNAGVYGLAKVIDATHLQITPSAKATERLSYSIGTHHYYDWKIANCHFFALDTRGERSNRNPQDRSDPSLFILSEAQERWLLDGVRNTDAEFVFVISPDPWVIYHTAAHVGGDDQDDKGDGFPSFLVQRERLLNELDAVTKPILIFTGDVHAAASVKITDNVYEMMCGPLGSTGHPLGTLGNPPTGGKWNSMGRDVQVRWVTGFPNNLPYQKIRNTYYGIVQVNNVLKVASPDGGYQFSAYDEPQVVVRWHDGYTGRLVYAESITVGDAK</sequence>
<evidence type="ECO:0000259" key="1">
    <source>
        <dbReference type="Pfam" id="PF09423"/>
    </source>
</evidence>
<evidence type="ECO:0000313" key="3">
    <source>
        <dbReference type="EMBL" id="GAA4465114.1"/>
    </source>
</evidence>
<protein>
    <recommendedName>
        <fullName evidence="5">PhoD-like phosphatase</fullName>
    </recommendedName>
</protein>
<reference evidence="4" key="1">
    <citation type="journal article" date="2019" name="Int. J. Syst. Evol. Microbiol.">
        <title>The Global Catalogue of Microorganisms (GCM) 10K type strain sequencing project: providing services to taxonomists for standard genome sequencing and annotation.</title>
        <authorList>
            <consortium name="The Broad Institute Genomics Platform"/>
            <consortium name="The Broad Institute Genome Sequencing Center for Infectious Disease"/>
            <person name="Wu L."/>
            <person name="Ma J."/>
        </authorList>
    </citation>
    <scope>NUCLEOTIDE SEQUENCE [LARGE SCALE GENOMIC DNA]</scope>
    <source>
        <strain evidence="4">JCM 17759</strain>
    </source>
</reference>
<comment type="caution">
    <text evidence="3">The sequence shown here is derived from an EMBL/GenBank/DDBJ whole genome shotgun (WGS) entry which is preliminary data.</text>
</comment>
<feature type="domain" description="DUF7800" evidence="2">
    <location>
        <begin position="43"/>
        <end position="121"/>
    </location>
</feature>
<dbReference type="InterPro" id="IPR029052">
    <property type="entry name" value="Metallo-depent_PP-like"/>
</dbReference>
<dbReference type="PANTHER" id="PTHR43606:SF2">
    <property type="entry name" value="ALKALINE PHOSPHATASE FAMILY PROTEIN (AFU_ORTHOLOGUE AFUA_5G03860)"/>
    <property type="match status" value="1"/>
</dbReference>
<keyword evidence="4" id="KW-1185">Reference proteome</keyword>
<dbReference type="InterPro" id="IPR056702">
    <property type="entry name" value="DUF7800"/>
</dbReference>
<dbReference type="Proteomes" id="UP001500840">
    <property type="component" value="Unassembled WGS sequence"/>
</dbReference>
<dbReference type="PANTHER" id="PTHR43606">
    <property type="entry name" value="PHOSPHATASE, PUTATIVE (AFU_ORTHOLOGUE AFUA_6G08710)-RELATED"/>
    <property type="match status" value="1"/>
</dbReference>